<dbReference type="EMBL" id="ML733468">
    <property type="protein sequence ID" value="KAB8217157.1"/>
    <property type="molecule type" value="Genomic_DNA"/>
</dbReference>
<protein>
    <submittedName>
        <fullName evidence="1">Uncharacterized protein</fullName>
    </submittedName>
</protein>
<dbReference type="Proteomes" id="UP000326799">
    <property type="component" value="Unassembled WGS sequence"/>
</dbReference>
<accession>A0A5N6EIJ8</accession>
<evidence type="ECO:0000313" key="2">
    <source>
        <dbReference type="Proteomes" id="UP000326799"/>
    </source>
</evidence>
<name>A0A5N6EIJ8_9EURO</name>
<sequence length="61" mass="6895">MLFKRLRSVQVGTKIRRGSARSKTRPLLQVIQGLMRFLPSARITADKALDVLSRTGTQLEQ</sequence>
<keyword evidence="2" id="KW-1185">Reference proteome</keyword>
<evidence type="ECO:0000313" key="1">
    <source>
        <dbReference type="EMBL" id="KAB8217157.1"/>
    </source>
</evidence>
<gene>
    <name evidence="1" type="ORF">BDV33DRAFT_177643</name>
</gene>
<proteinExistence type="predicted"/>
<organism evidence="1 2">
    <name type="scientific">Aspergillus novoparasiticus</name>
    <dbReference type="NCBI Taxonomy" id="986946"/>
    <lineage>
        <taxon>Eukaryota</taxon>
        <taxon>Fungi</taxon>
        <taxon>Dikarya</taxon>
        <taxon>Ascomycota</taxon>
        <taxon>Pezizomycotina</taxon>
        <taxon>Eurotiomycetes</taxon>
        <taxon>Eurotiomycetidae</taxon>
        <taxon>Eurotiales</taxon>
        <taxon>Aspergillaceae</taxon>
        <taxon>Aspergillus</taxon>
        <taxon>Aspergillus subgen. Circumdati</taxon>
    </lineage>
</organism>
<reference evidence="1 2" key="1">
    <citation type="submission" date="2019-04" db="EMBL/GenBank/DDBJ databases">
        <title>Fungal friends and foes A comparative genomics study of 23 Aspergillus species from section Flavi.</title>
        <authorList>
            <consortium name="DOE Joint Genome Institute"/>
            <person name="Kjaerbolling I."/>
            <person name="Vesth T.C."/>
            <person name="Frisvad J.C."/>
            <person name="Nybo J.L."/>
            <person name="Theobald S."/>
            <person name="Kildgaard S."/>
            <person name="Petersen T.I."/>
            <person name="Kuo A."/>
            <person name="Sato A."/>
            <person name="Lyhne E.K."/>
            <person name="Kogle M.E."/>
            <person name="Wiebenga A."/>
            <person name="Kun R.S."/>
            <person name="Lubbers R.J."/>
            <person name="Makela M.R."/>
            <person name="Barry K."/>
            <person name="Chovatia M."/>
            <person name="Clum A."/>
            <person name="Daum C."/>
            <person name="Haridas S."/>
            <person name="He G."/>
            <person name="LaButti K."/>
            <person name="Lipzen A."/>
            <person name="Mondo S."/>
            <person name="Pangilinan J."/>
            <person name="Riley R."/>
            <person name="Salamov A."/>
            <person name="Simmons B.A."/>
            <person name="Magnuson J.K."/>
            <person name="Henrissat B."/>
            <person name="Mortensen U.H."/>
            <person name="Larsen T.O."/>
            <person name="De vries R.P."/>
            <person name="Grigoriev I.V."/>
            <person name="Machida M."/>
            <person name="Baker S.E."/>
            <person name="Andersen M.R."/>
        </authorList>
    </citation>
    <scope>NUCLEOTIDE SEQUENCE [LARGE SCALE GENOMIC DNA]</scope>
    <source>
        <strain evidence="1 2">CBS 126849</strain>
    </source>
</reference>
<dbReference type="AlphaFoldDB" id="A0A5N6EIJ8"/>